<reference evidence="1 2" key="1">
    <citation type="submission" date="2020-09" db="EMBL/GenBank/DDBJ databases">
        <authorList>
            <person name="Jameson E."/>
        </authorList>
    </citation>
    <scope>NUCLEOTIDE SEQUENCE [LARGE SCALE GENOMIC DNA]</scope>
</reference>
<evidence type="ECO:0000313" key="2">
    <source>
        <dbReference type="Proteomes" id="UP000596247"/>
    </source>
</evidence>
<gene>
    <name evidence="1" type="ORF">LLCLJKAH_00302</name>
</gene>
<sequence length="220" mass="24661">MLNLNDVLPDTPVRSDYDKYKNGKDLHLSGFPSPLDRTINDPLYFISADIALRYFKAIATRFDYDPVHTAEHVTKSLQVEFLKYARRVGWWTAHVCGGMIVLEARIEHNGKRVAVYPETLRQTKVYRGLTVSLTGSGSSSLHELITAGDFHKYIYPEGSFILGINNTACNGEVLGNRDGLWTNGRDCVEFDLAAGNFGWNVSADRVVELTFDLLIDGQVE</sequence>
<accession>A0A7R8MJW0</accession>
<keyword evidence="2" id="KW-1185">Reference proteome</keyword>
<proteinExistence type="predicted"/>
<dbReference type="EMBL" id="LR881104">
    <property type="protein sequence ID" value="CAD5236291.1"/>
    <property type="molecule type" value="Genomic_DNA"/>
</dbReference>
<dbReference type="Proteomes" id="UP000596247">
    <property type="component" value="Chromosome"/>
</dbReference>
<protein>
    <submittedName>
        <fullName evidence="1">Uncharacterized protein</fullName>
    </submittedName>
</protein>
<evidence type="ECO:0000313" key="1">
    <source>
        <dbReference type="EMBL" id="CAD5236291.1"/>
    </source>
</evidence>
<organism evidence="1 2">
    <name type="scientific">Klebsiella phage vB_KvM-Eowyn</name>
    <dbReference type="NCBI Taxonomy" id="2762819"/>
    <lineage>
        <taxon>Viruses</taxon>
        <taxon>Duplodnaviria</taxon>
        <taxon>Heunggongvirae</taxon>
        <taxon>Uroviricota</taxon>
        <taxon>Caudoviricetes</taxon>
        <taxon>Chimalliviridae</taxon>
        <taxon>Eowynvirus</taxon>
        <taxon>Eowynvirus eowyn</taxon>
    </lineage>
</organism>
<name>A0A7R8MJW0_9CAUD</name>